<dbReference type="PROSITE" id="PS00922">
    <property type="entry name" value="TRANSGLYCOSYLASE"/>
    <property type="match status" value="1"/>
</dbReference>
<dbReference type="Pfam" id="PF01464">
    <property type="entry name" value="SLT"/>
    <property type="match status" value="1"/>
</dbReference>
<feature type="domain" description="Transglycosylase SLT" evidence="2">
    <location>
        <begin position="50"/>
        <end position="156"/>
    </location>
</feature>
<dbReference type="EC" id="4.2.2.-" evidence="3"/>
<dbReference type="GO" id="GO:0008933">
    <property type="term" value="F:peptidoglycan lytic transglycosylase activity"/>
    <property type="evidence" value="ECO:0007669"/>
    <property type="project" value="InterPro"/>
</dbReference>
<dbReference type="SUPFAM" id="SSF53955">
    <property type="entry name" value="Lysozyme-like"/>
    <property type="match status" value="1"/>
</dbReference>
<dbReference type="InterPro" id="IPR000189">
    <property type="entry name" value="Transglyc_AS"/>
</dbReference>
<dbReference type="AlphaFoldDB" id="A0A6N2W527"/>
<dbReference type="RefSeq" id="WP_002577893.1">
    <property type="nucleotide sequence ID" value="NZ_BAABZS010000001.1"/>
</dbReference>
<evidence type="ECO:0000259" key="2">
    <source>
        <dbReference type="Pfam" id="PF01464"/>
    </source>
</evidence>
<dbReference type="PANTHER" id="PTHR37423:SF2">
    <property type="entry name" value="MEMBRANE-BOUND LYTIC MUREIN TRANSGLYCOSYLASE C"/>
    <property type="match status" value="1"/>
</dbReference>
<dbReference type="GeneID" id="23116394"/>
<protein>
    <submittedName>
        <fullName evidence="3">Soluble lytic murein transglycosylase</fullName>
        <ecNumber evidence="3">4.2.2.-</ecNumber>
    </submittedName>
</protein>
<dbReference type="CDD" id="cd00254">
    <property type="entry name" value="LT-like"/>
    <property type="match status" value="1"/>
</dbReference>
<gene>
    <name evidence="3" type="primary">slt</name>
    <name evidence="3" type="ORF">CBLFYP116_03295</name>
</gene>
<dbReference type="GO" id="GO:0016020">
    <property type="term" value="C:membrane"/>
    <property type="evidence" value="ECO:0007669"/>
    <property type="project" value="InterPro"/>
</dbReference>
<accession>A0A6N2W527</accession>
<dbReference type="PANTHER" id="PTHR37423">
    <property type="entry name" value="SOLUBLE LYTIC MUREIN TRANSGLYCOSYLASE-RELATED"/>
    <property type="match status" value="1"/>
</dbReference>
<dbReference type="InterPro" id="IPR008258">
    <property type="entry name" value="Transglycosylase_SLT_dom_1"/>
</dbReference>
<reference evidence="3" key="1">
    <citation type="submission" date="2019-11" db="EMBL/GenBank/DDBJ databases">
        <authorList>
            <person name="Feng L."/>
        </authorList>
    </citation>
    <scope>NUCLEOTIDE SEQUENCE</scope>
    <source>
        <strain evidence="3">CbolteaeLFYP116</strain>
    </source>
</reference>
<dbReference type="GO" id="GO:0000270">
    <property type="term" value="P:peptidoglycan metabolic process"/>
    <property type="evidence" value="ECO:0007669"/>
    <property type="project" value="InterPro"/>
</dbReference>
<name>A0A6N2W527_9FIRM</name>
<sequence length="301" mass="31182">MGLITSAAQAQAVRQQGEGADSRVSSRDNAFRNVLKNGISGAAQDMDAIFEEAAARYSLPSKLIRAVAKAESDFNPRAVSHAGAMGVMQLMPGTARSLGVSDPYDARQNIMGGARYLKENLDRFGDVSLALAAYNAGPGSVQKYGGIPPYKETQNYVKKVMTYMGEPGLKAGRTVTASSDSSQYPAMLYAMNMGTGSRILSSGSGSSSLSGGGGPALSSLGGGGGLALSSLGSGGNLALSSLYGGNITGSSPLASSAWMDNLSIRQEGDNIVMDKESFSSLVQMMRIQMMMNADREVGVLV</sequence>
<dbReference type="Gene3D" id="1.10.530.10">
    <property type="match status" value="1"/>
</dbReference>
<keyword evidence="3" id="KW-0456">Lyase</keyword>
<evidence type="ECO:0000313" key="3">
    <source>
        <dbReference type="EMBL" id="VYT37390.1"/>
    </source>
</evidence>
<dbReference type="EMBL" id="CACRTF010000014">
    <property type="protein sequence ID" value="VYT37390.1"/>
    <property type="molecule type" value="Genomic_DNA"/>
</dbReference>
<evidence type="ECO:0000256" key="1">
    <source>
        <dbReference type="ARBA" id="ARBA00007734"/>
    </source>
</evidence>
<comment type="similarity">
    <text evidence="1">Belongs to the transglycosylase Slt family.</text>
</comment>
<dbReference type="InterPro" id="IPR023346">
    <property type="entry name" value="Lysozyme-like_dom_sf"/>
</dbReference>
<proteinExistence type="inferred from homology"/>
<organism evidence="3">
    <name type="scientific">Enterocloster bolteae</name>
    <dbReference type="NCBI Taxonomy" id="208479"/>
    <lineage>
        <taxon>Bacteria</taxon>
        <taxon>Bacillati</taxon>
        <taxon>Bacillota</taxon>
        <taxon>Clostridia</taxon>
        <taxon>Lachnospirales</taxon>
        <taxon>Lachnospiraceae</taxon>
        <taxon>Enterocloster</taxon>
    </lineage>
</organism>